<dbReference type="Gene3D" id="3.40.50.1820">
    <property type="entry name" value="alpha/beta hydrolase"/>
    <property type="match status" value="1"/>
</dbReference>
<evidence type="ECO:0000256" key="6">
    <source>
        <dbReference type="ARBA" id="ARBA00022832"/>
    </source>
</evidence>
<evidence type="ECO:0000256" key="7">
    <source>
        <dbReference type="ARBA" id="ARBA00029392"/>
    </source>
</evidence>
<evidence type="ECO:0000256" key="8">
    <source>
        <dbReference type="ARBA" id="ARBA00031195"/>
    </source>
</evidence>
<name>A0A5C3Q2B2_9AGAR</name>
<keyword evidence="4" id="KW-0719">Serine esterase</keyword>
<dbReference type="EC" id="3.1.2.22" evidence="2"/>
<evidence type="ECO:0000313" key="11">
    <source>
        <dbReference type="EMBL" id="TFK96122.1"/>
    </source>
</evidence>
<dbReference type="GO" id="GO:0052689">
    <property type="term" value="F:carboxylic ester hydrolase activity"/>
    <property type="evidence" value="ECO:0007669"/>
    <property type="project" value="UniProtKB-KW"/>
</dbReference>
<dbReference type="InterPro" id="IPR050565">
    <property type="entry name" value="LYPA1-2/EST-like"/>
</dbReference>
<dbReference type="SUPFAM" id="SSF53474">
    <property type="entry name" value="alpha/beta-Hydrolases"/>
    <property type="match status" value="1"/>
</dbReference>
<evidence type="ECO:0000313" key="12">
    <source>
        <dbReference type="Proteomes" id="UP000305067"/>
    </source>
</evidence>
<dbReference type="GO" id="GO:0005737">
    <property type="term" value="C:cytoplasm"/>
    <property type="evidence" value="ECO:0007669"/>
    <property type="project" value="TreeGrafter"/>
</dbReference>
<accession>A0A5C3Q2B2</accession>
<evidence type="ECO:0000256" key="3">
    <source>
        <dbReference type="ARBA" id="ARBA00014923"/>
    </source>
</evidence>
<dbReference type="AlphaFoldDB" id="A0A5C3Q2B2"/>
<evidence type="ECO:0000259" key="10">
    <source>
        <dbReference type="Pfam" id="PF02230"/>
    </source>
</evidence>
<sequence length="240" mass="26367">MANSKLKCVTIQAVTEHTATVIFLHGSGGTGNHWTSMVKDFQRDPRLHNVKFVLPHATSRTMVIPGREAPMPLWFDMHAETLEPDEVDILQSVADIEALITFEAECLPSSSRLVLGGFSQGGTMSVLTGIIGEQKLGGVSVLSGRIALSRPKLQSMAKPHIRETPILWAHGTDDTVMKYSLCEDGMDFLVSDLGVAQDTNEGLIHIRYEGLKHTILPEELDDLKEWIVKRVGKEIAESAV</sequence>
<reference evidence="11 12" key="1">
    <citation type="journal article" date="2019" name="Nat. Ecol. Evol.">
        <title>Megaphylogeny resolves global patterns of mushroom evolution.</title>
        <authorList>
            <person name="Varga T."/>
            <person name="Krizsan K."/>
            <person name="Foldi C."/>
            <person name="Dima B."/>
            <person name="Sanchez-Garcia M."/>
            <person name="Sanchez-Ramirez S."/>
            <person name="Szollosi G.J."/>
            <person name="Szarkandi J.G."/>
            <person name="Papp V."/>
            <person name="Albert L."/>
            <person name="Andreopoulos W."/>
            <person name="Angelini C."/>
            <person name="Antonin V."/>
            <person name="Barry K.W."/>
            <person name="Bougher N.L."/>
            <person name="Buchanan P."/>
            <person name="Buyck B."/>
            <person name="Bense V."/>
            <person name="Catcheside P."/>
            <person name="Chovatia M."/>
            <person name="Cooper J."/>
            <person name="Damon W."/>
            <person name="Desjardin D."/>
            <person name="Finy P."/>
            <person name="Geml J."/>
            <person name="Haridas S."/>
            <person name="Hughes K."/>
            <person name="Justo A."/>
            <person name="Karasinski D."/>
            <person name="Kautmanova I."/>
            <person name="Kiss B."/>
            <person name="Kocsube S."/>
            <person name="Kotiranta H."/>
            <person name="LaButti K.M."/>
            <person name="Lechner B.E."/>
            <person name="Liimatainen K."/>
            <person name="Lipzen A."/>
            <person name="Lukacs Z."/>
            <person name="Mihaltcheva S."/>
            <person name="Morgado L.N."/>
            <person name="Niskanen T."/>
            <person name="Noordeloos M.E."/>
            <person name="Ohm R.A."/>
            <person name="Ortiz-Santana B."/>
            <person name="Ovrebo C."/>
            <person name="Racz N."/>
            <person name="Riley R."/>
            <person name="Savchenko A."/>
            <person name="Shiryaev A."/>
            <person name="Soop K."/>
            <person name="Spirin V."/>
            <person name="Szebenyi C."/>
            <person name="Tomsovsky M."/>
            <person name="Tulloss R.E."/>
            <person name="Uehling J."/>
            <person name="Grigoriev I.V."/>
            <person name="Vagvolgyi C."/>
            <person name="Papp T."/>
            <person name="Martin F.M."/>
            <person name="Miettinen O."/>
            <person name="Hibbett D.S."/>
            <person name="Nagy L.G."/>
        </authorList>
    </citation>
    <scope>NUCLEOTIDE SEQUENCE [LARGE SCALE GENOMIC DNA]</scope>
    <source>
        <strain evidence="11 12">CBS 309.79</strain>
    </source>
</reference>
<keyword evidence="5" id="KW-0378">Hydrolase</keyword>
<feature type="domain" description="Phospholipase/carboxylesterase/thioesterase" evidence="10">
    <location>
        <begin position="11"/>
        <end position="228"/>
    </location>
</feature>
<comment type="function">
    <text evidence="7">Hydrolyzes fatty acids from S-acylated cysteine residues in proteins with a strong preference for palmitoylated G-alpha proteins over other acyl substrates. Mediates the deacylation of G-alpha proteins such as GPA1 in vivo, but has weak or no activity toward palmitoylated Ras proteins. Has weak lysophospholipase activity in vitro; however such activity may not exist in vivo.</text>
</comment>
<keyword evidence="12" id="KW-1185">Reference proteome</keyword>
<dbReference type="GO" id="GO:0006631">
    <property type="term" value="P:fatty acid metabolic process"/>
    <property type="evidence" value="ECO:0007669"/>
    <property type="project" value="UniProtKB-KW"/>
</dbReference>
<dbReference type="GO" id="GO:0008474">
    <property type="term" value="F:palmitoyl-(protein) hydrolase activity"/>
    <property type="evidence" value="ECO:0007669"/>
    <property type="project" value="UniProtKB-EC"/>
</dbReference>
<keyword evidence="6" id="KW-0276">Fatty acid metabolism</keyword>
<dbReference type="OrthoDB" id="2418081at2759"/>
<gene>
    <name evidence="11" type="ORF">BDV98DRAFT_555651</name>
</gene>
<evidence type="ECO:0000256" key="4">
    <source>
        <dbReference type="ARBA" id="ARBA00022487"/>
    </source>
</evidence>
<evidence type="ECO:0000256" key="1">
    <source>
        <dbReference type="ARBA" id="ARBA00006499"/>
    </source>
</evidence>
<dbReference type="Pfam" id="PF02230">
    <property type="entry name" value="Abhydrolase_2"/>
    <property type="match status" value="1"/>
</dbReference>
<dbReference type="Proteomes" id="UP000305067">
    <property type="component" value="Unassembled WGS sequence"/>
</dbReference>
<keyword evidence="6" id="KW-0443">Lipid metabolism</keyword>
<dbReference type="PANTHER" id="PTHR10655:SF17">
    <property type="entry name" value="LYSOPHOSPHOLIPASE-LIKE PROTEIN 1"/>
    <property type="match status" value="1"/>
</dbReference>
<evidence type="ECO:0000256" key="2">
    <source>
        <dbReference type="ARBA" id="ARBA00012423"/>
    </source>
</evidence>
<comment type="catalytic activity">
    <reaction evidence="9">
        <text>S-hexadecanoyl-L-cysteinyl-[protein] + H2O = L-cysteinyl-[protein] + hexadecanoate + H(+)</text>
        <dbReference type="Rhea" id="RHEA:19233"/>
        <dbReference type="Rhea" id="RHEA-COMP:10131"/>
        <dbReference type="Rhea" id="RHEA-COMP:11032"/>
        <dbReference type="ChEBI" id="CHEBI:7896"/>
        <dbReference type="ChEBI" id="CHEBI:15377"/>
        <dbReference type="ChEBI" id="CHEBI:15378"/>
        <dbReference type="ChEBI" id="CHEBI:29950"/>
        <dbReference type="ChEBI" id="CHEBI:74151"/>
        <dbReference type="EC" id="3.1.2.22"/>
    </reaction>
</comment>
<dbReference type="STRING" id="1884261.A0A5C3Q2B2"/>
<dbReference type="EMBL" id="ML178866">
    <property type="protein sequence ID" value="TFK96122.1"/>
    <property type="molecule type" value="Genomic_DNA"/>
</dbReference>
<evidence type="ECO:0000256" key="9">
    <source>
        <dbReference type="ARBA" id="ARBA00047337"/>
    </source>
</evidence>
<dbReference type="PANTHER" id="PTHR10655">
    <property type="entry name" value="LYSOPHOSPHOLIPASE-RELATED"/>
    <property type="match status" value="1"/>
</dbReference>
<evidence type="ECO:0000256" key="5">
    <source>
        <dbReference type="ARBA" id="ARBA00022801"/>
    </source>
</evidence>
<proteinExistence type="inferred from homology"/>
<protein>
    <recommendedName>
        <fullName evidence="3">Acyl-protein thioesterase 1</fullName>
        <ecNumber evidence="2">3.1.2.22</ecNumber>
    </recommendedName>
    <alternativeName>
        <fullName evidence="8">Palmitoyl-protein hydrolase</fullName>
    </alternativeName>
</protein>
<dbReference type="InterPro" id="IPR029058">
    <property type="entry name" value="AB_hydrolase_fold"/>
</dbReference>
<dbReference type="InterPro" id="IPR003140">
    <property type="entry name" value="PLipase/COase/thioEstase"/>
</dbReference>
<organism evidence="11 12">
    <name type="scientific">Pterulicium gracile</name>
    <dbReference type="NCBI Taxonomy" id="1884261"/>
    <lineage>
        <taxon>Eukaryota</taxon>
        <taxon>Fungi</taxon>
        <taxon>Dikarya</taxon>
        <taxon>Basidiomycota</taxon>
        <taxon>Agaricomycotina</taxon>
        <taxon>Agaricomycetes</taxon>
        <taxon>Agaricomycetidae</taxon>
        <taxon>Agaricales</taxon>
        <taxon>Pleurotineae</taxon>
        <taxon>Pterulaceae</taxon>
        <taxon>Pterulicium</taxon>
    </lineage>
</organism>
<comment type="similarity">
    <text evidence="1">Belongs to the AB hydrolase superfamily. AB hydrolase 2 family.</text>
</comment>